<dbReference type="GeneID" id="114078424"/>
<dbReference type="RefSeq" id="XP_027775087.1">
    <property type="nucleotide sequence ID" value="XM_027919286.1"/>
</dbReference>
<dbReference type="InterPro" id="IPR056924">
    <property type="entry name" value="SH3_Tf2-1"/>
</dbReference>
<dbReference type="Proteomes" id="UP000694930">
    <property type="component" value="Chromosome 8"/>
</dbReference>
<feature type="domain" description="Tf2-1-like SH3-like" evidence="1">
    <location>
        <begin position="27"/>
        <end position="90"/>
    </location>
</feature>
<gene>
    <name evidence="3" type="primary">LOC114078424</name>
</gene>
<proteinExistence type="predicted"/>
<dbReference type="Pfam" id="PF24626">
    <property type="entry name" value="SH3_Tf2-1"/>
    <property type="match status" value="1"/>
</dbReference>
<evidence type="ECO:0000313" key="3">
    <source>
        <dbReference type="RefSeq" id="XP_027775087.1"/>
    </source>
</evidence>
<organism evidence="2 3">
    <name type="scientific">Solanum pennellii</name>
    <name type="common">Tomato</name>
    <name type="synonym">Lycopersicon pennellii</name>
    <dbReference type="NCBI Taxonomy" id="28526"/>
    <lineage>
        <taxon>Eukaryota</taxon>
        <taxon>Viridiplantae</taxon>
        <taxon>Streptophyta</taxon>
        <taxon>Embryophyta</taxon>
        <taxon>Tracheophyta</taxon>
        <taxon>Spermatophyta</taxon>
        <taxon>Magnoliopsida</taxon>
        <taxon>eudicotyledons</taxon>
        <taxon>Gunneridae</taxon>
        <taxon>Pentapetalae</taxon>
        <taxon>asterids</taxon>
        <taxon>lamiids</taxon>
        <taxon>Solanales</taxon>
        <taxon>Solanaceae</taxon>
        <taxon>Solanoideae</taxon>
        <taxon>Solaneae</taxon>
        <taxon>Solanum</taxon>
        <taxon>Solanum subgen. Lycopersicon</taxon>
    </lineage>
</organism>
<name>A0ABM1VH69_SOLPN</name>
<accession>A0ABM1VH69</accession>
<protein>
    <submittedName>
        <fullName evidence="3">Uncharacterized protein LOC114078424</fullName>
    </submittedName>
</protein>
<dbReference type="PANTHER" id="PTHR46148:SF56">
    <property type="entry name" value="RETROTRANSPOSON PROTEIN"/>
    <property type="match status" value="1"/>
</dbReference>
<sequence>MKIEDDIQSPKVWTDVRRRPLEFEVNDKVYLKGSPMKGVIGFGTKGKLSPLYIGPCRISKTVGNVAYELKILQAFATVHPVFHICMFKKCLVDPSLIVPTANVGIQDNFSYEDILVSISDSEVCKLTKKEITLVKVLLRIKLL</sequence>
<reference evidence="3" key="2">
    <citation type="submission" date="2025-08" db="UniProtKB">
        <authorList>
            <consortium name="RefSeq"/>
        </authorList>
    </citation>
    <scope>IDENTIFICATION</scope>
</reference>
<dbReference type="PANTHER" id="PTHR46148">
    <property type="entry name" value="CHROMO DOMAIN-CONTAINING PROTEIN"/>
    <property type="match status" value="1"/>
</dbReference>
<reference evidence="2" key="1">
    <citation type="journal article" date="2014" name="Nat. Genet.">
        <title>The genome of the stress-tolerant wild tomato species Solanum pennellii.</title>
        <authorList>
            <person name="Bolger A."/>
            <person name="Scossa F."/>
            <person name="Bolger M.E."/>
            <person name="Lanz C."/>
            <person name="Maumus F."/>
            <person name="Tohge T."/>
            <person name="Quesneville H."/>
            <person name="Alseekh S."/>
            <person name="Sorensen I."/>
            <person name="Lichtenstein G."/>
            <person name="Fich E.A."/>
            <person name="Conte M."/>
            <person name="Keller H."/>
            <person name="Schneeberger K."/>
            <person name="Schwacke R."/>
            <person name="Ofner I."/>
            <person name="Vrebalov J."/>
            <person name="Xu Y."/>
            <person name="Osorio S."/>
            <person name="Aflitos S.A."/>
            <person name="Schijlen E."/>
            <person name="Jimenez-Gomez J.M."/>
            <person name="Ryngajllo M."/>
            <person name="Kimura S."/>
            <person name="Kumar R."/>
            <person name="Koenig D."/>
            <person name="Headland L.R."/>
            <person name="Maloof J.N."/>
            <person name="Sinha N."/>
            <person name="van Ham R.C."/>
            <person name="Lankhorst R.K."/>
            <person name="Mao L."/>
            <person name="Vogel A."/>
            <person name="Arsova B."/>
            <person name="Panstruga R."/>
            <person name="Fei Z."/>
            <person name="Rose J.K."/>
            <person name="Zamir D."/>
            <person name="Carrari F."/>
            <person name="Giovannoni J.J."/>
            <person name="Weigel D."/>
            <person name="Usadel B."/>
            <person name="Fernie A.R."/>
        </authorList>
    </citation>
    <scope>NUCLEOTIDE SEQUENCE [LARGE SCALE GENOMIC DNA]</scope>
    <source>
        <strain evidence="2">cv. LA0716</strain>
    </source>
</reference>
<keyword evidence="2" id="KW-1185">Reference proteome</keyword>
<evidence type="ECO:0000313" key="2">
    <source>
        <dbReference type="Proteomes" id="UP000694930"/>
    </source>
</evidence>
<evidence type="ECO:0000259" key="1">
    <source>
        <dbReference type="Pfam" id="PF24626"/>
    </source>
</evidence>